<dbReference type="CDD" id="cd09912">
    <property type="entry name" value="DLP_2"/>
    <property type="match status" value="1"/>
</dbReference>
<dbReference type="PANTHER" id="PTHR43681:SF1">
    <property type="entry name" value="SARCALUMENIN"/>
    <property type="match status" value="1"/>
</dbReference>
<accession>A0A2P8QYH0</accession>
<dbReference type="Proteomes" id="UP000240535">
    <property type="component" value="Unassembled WGS sequence"/>
</dbReference>
<dbReference type="OrthoDB" id="9802035at2"/>
<dbReference type="AlphaFoldDB" id="A0A2P8QYH0"/>
<dbReference type="InterPro" id="IPR051943">
    <property type="entry name" value="TRAFAC_Dynamin-like_GTPase"/>
</dbReference>
<name>A0A2P8QYH0_9BACT</name>
<reference evidence="4" key="1">
    <citation type="submission" date="2017-10" db="EMBL/GenBank/DDBJ databases">
        <title>Campylobacter species from seals.</title>
        <authorList>
            <person name="Gilbert M.J."/>
            <person name="Zomer A.L."/>
            <person name="Timmerman A.J."/>
            <person name="Duim B."/>
            <person name="Wagenaar J.A."/>
        </authorList>
    </citation>
    <scope>NUCLEOTIDE SEQUENCE [LARGE SCALE GENOMIC DNA]</scope>
    <source>
        <strain evidence="4">17S00004-5</strain>
    </source>
</reference>
<evidence type="ECO:0000313" key="4">
    <source>
        <dbReference type="Proteomes" id="UP000240535"/>
    </source>
</evidence>
<comment type="caution">
    <text evidence="3">The sequence shown here is derived from an EMBL/GenBank/DDBJ whole genome shotgun (WGS) entry which is preliminary data.</text>
</comment>
<proteinExistence type="predicted"/>
<feature type="domain" description="Dynamin N-terminal" evidence="2">
    <location>
        <begin position="60"/>
        <end position="199"/>
    </location>
</feature>
<dbReference type="RefSeq" id="WP_106872740.1">
    <property type="nucleotide sequence ID" value="NZ_CP053841.1"/>
</dbReference>
<evidence type="ECO:0000256" key="1">
    <source>
        <dbReference type="SAM" id="Coils"/>
    </source>
</evidence>
<evidence type="ECO:0000313" key="3">
    <source>
        <dbReference type="EMBL" id="PSM51294.1"/>
    </source>
</evidence>
<dbReference type="EMBL" id="PDHH01000009">
    <property type="protein sequence ID" value="PSM51294.1"/>
    <property type="molecule type" value="Genomic_DNA"/>
</dbReference>
<keyword evidence="4" id="KW-1185">Reference proteome</keyword>
<gene>
    <name evidence="3" type="ORF">CQ405_08665</name>
</gene>
<dbReference type="Pfam" id="PF00350">
    <property type="entry name" value="Dynamin_N"/>
    <property type="match status" value="1"/>
</dbReference>
<dbReference type="InterPro" id="IPR045063">
    <property type="entry name" value="Dynamin_N"/>
</dbReference>
<dbReference type="InterPro" id="IPR027417">
    <property type="entry name" value="P-loop_NTPase"/>
</dbReference>
<dbReference type="Gene3D" id="3.40.50.300">
    <property type="entry name" value="P-loop containing nucleotide triphosphate hydrolases"/>
    <property type="match status" value="1"/>
</dbReference>
<dbReference type="PANTHER" id="PTHR43681">
    <property type="entry name" value="TRANSMEMBRANE GTPASE FZO"/>
    <property type="match status" value="1"/>
</dbReference>
<keyword evidence="1" id="KW-0175">Coiled coil</keyword>
<organism evidence="3 4">
    <name type="scientific">Campylobacter blaseri</name>
    <dbReference type="NCBI Taxonomy" id="2042961"/>
    <lineage>
        <taxon>Bacteria</taxon>
        <taxon>Pseudomonadati</taxon>
        <taxon>Campylobacterota</taxon>
        <taxon>Epsilonproteobacteria</taxon>
        <taxon>Campylobacterales</taxon>
        <taxon>Campylobacteraceae</taxon>
        <taxon>Campylobacter</taxon>
    </lineage>
</organism>
<feature type="coiled-coil region" evidence="1">
    <location>
        <begin position="409"/>
        <end position="436"/>
    </location>
</feature>
<sequence>MLNNFIKDYQDNYILEFEDGFWGDFKKVCKKLLEPKNHPSNELKDKLSLISILEHEPISVAVVGQFSSGKSTFLNTLLGKDILATGITPVTAKTTTIKYSPFDLIKIKHFDGREEILAVNELEAYTDQRGDMKDVKDITIYLSNEALKNFTIIDTPGLNSRSDDDTNETINIFDKIGAVLWVSLIDNAARASEIKDATKLPKYLKNNSLSLLSQKDRISDEECKKVLKYSKEIFKEYFLDVIAISSKLESKGLEDSGFNEVREFLNALEGKKENLVRDKFNIILSDLIKEREFYVKLYIKLEDILREMVTKISLKFEHNLELYANEFQKIYNWINETSSSISKIFETCVEGVDAHYFKEGKKRILSSNLNYIKVDYKSPRFNKDFALSKLLYNDDKLATAFRVFRSKLNDFEKEILDDMQSSYKELEREILLFKGRHESMIKKKDIYSSIENEIASKVASEVYELFLKNYENAFFKTSQEIKLFFEKIDIKISTNYQNSVKLSANLIEDKVLKSIEDYESDPLTFPLFYPKFDDFKNEMLKNLNYYEFEGDFIGDRTFIKKTLNSLNEKILEILESNLNYIDILKTKHQDIKYDLKAINF</sequence>
<protein>
    <recommendedName>
        <fullName evidence="2">Dynamin N-terminal domain-containing protein</fullName>
    </recommendedName>
</protein>
<evidence type="ECO:0000259" key="2">
    <source>
        <dbReference type="Pfam" id="PF00350"/>
    </source>
</evidence>
<dbReference type="SUPFAM" id="SSF52540">
    <property type="entry name" value="P-loop containing nucleoside triphosphate hydrolases"/>
    <property type="match status" value="1"/>
</dbReference>